<keyword evidence="6" id="KW-1185">Reference proteome</keyword>
<dbReference type="SUPFAM" id="SSF52922">
    <property type="entry name" value="TK C-terminal domain-like"/>
    <property type="match status" value="1"/>
</dbReference>
<organism evidence="5 6">
    <name type="scientific">Syntrophotalea acetylenivorans</name>
    <dbReference type="NCBI Taxonomy" id="1842532"/>
    <lineage>
        <taxon>Bacteria</taxon>
        <taxon>Pseudomonadati</taxon>
        <taxon>Thermodesulfobacteriota</taxon>
        <taxon>Desulfuromonadia</taxon>
        <taxon>Desulfuromonadales</taxon>
        <taxon>Syntrophotaleaceae</taxon>
        <taxon>Syntrophotalea</taxon>
    </lineage>
</organism>
<dbReference type="Proteomes" id="UP000182517">
    <property type="component" value="Chromosome"/>
</dbReference>
<dbReference type="OrthoDB" id="9803371at2"/>
<dbReference type="InterPro" id="IPR005475">
    <property type="entry name" value="Transketolase-like_Pyr-bd"/>
</dbReference>
<dbReference type="RefSeq" id="WP_072284387.1">
    <property type="nucleotide sequence ID" value="NZ_CP015519.1"/>
</dbReference>
<dbReference type="InterPro" id="IPR029061">
    <property type="entry name" value="THDP-binding"/>
</dbReference>
<dbReference type="InterPro" id="IPR051157">
    <property type="entry name" value="PDH/Transketolase"/>
</dbReference>
<dbReference type="PANTHER" id="PTHR43825">
    <property type="entry name" value="PYRUVATE DEHYDROGENASE E1 COMPONENT"/>
    <property type="match status" value="1"/>
</dbReference>
<evidence type="ECO:0000256" key="2">
    <source>
        <dbReference type="ARBA" id="ARBA00007131"/>
    </source>
</evidence>
<dbReference type="PANTHER" id="PTHR43825:SF1">
    <property type="entry name" value="TRANSKETOLASE-LIKE PYRIMIDINE-BINDING DOMAIN-CONTAINING PROTEIN"/>
    <property type="match status" value="1"/>
</dbReference>
<dbReference type="InterPro" id="IPR033248">
    <property type="entry name" value="Transketolase_C"/>
</dbReference>
<dbReference type="InterPro" id="IPR009014">
    <property type="entry name" value="Transketo_C/PFOR_II"/>
</dbReference>
<sequence>MSEKIATRDVYGQTLVELGRENNKIVVLDADLSGSTKTKLFSKEFPERFFNAGIAEANMTGMAAGLAAGGMIPFASTFAVFAAGRAFEQIRQSIAYPGMNVKIVATHGGITVGEDGGSHQSVEDLAIMRSLPKMTVLCPADGPETGAAIRAAAAYEGPVYVRLGRGKVPVVFDQDCDFTIGKGVTLRDGSDLTFIGTGLMTAEALKAAEILAEENISARVVHIGTIKPLDIDLVLKAARETGAVVTAEEHSVIGGLGGAVCEALAEGFPVPVERVGLRDEFGQSGTADELLSHYGLTAAHLVEAAERILARK</sequence>
<feature type="domain" description="Transketolase-like pyrimidine-binding" evidence="4">
    <location>
        <begin position="5"/>
        <end position="170"/>
    </location>
</feature>
<dbReference type="Gene3D" id="3.40.50.970">
    <property type="match status" value="1"/>
</dbReference>
<evidence type="ECO:0000256" key="1">
    <source>
        <dbReference type="ARBA" id="ARBA00001964"/>
    </source>
</evidence>
<evidence type="ECO:0000313" key="5">
    <source>
        <dbReference type="EMBL" id="APG28357.1"/>
    </source>
</evidence>
<dbReference type="SUPFAM" id="SSF52518">
    <property type="entry name" value="Thiamin diphosphate-binding fold (THDP-binding)"/>
    <property type="match status" value="1"/>
</dbReference>
<evidence type="ECO:0000259" key="4">
    <source>
        <dbReference type="SMART" id="SM00861"/>
    </source>
</evidence>
<dbReference type="AlphaFoldDB" id="A0A1L3GR09"/>
<comment type="cofactor">
    <cofactor evidence="1">
        <name>thiamine diphosphate</name>
        <dbReference type="ChEBI" id="CHEBI:58937"/>
    </cofactor>
</comment>
<dbReference type="Pfam" id="PF02779">
    <property type="entry name" value="Transket_pyr"/>
    <property type="match status" value="1"/>
</dbReference>
<dbReference type="SMART" id="SM00861">
    <property type="entry name" value="Transket_pyr"/>
    <property type="match status" value="1"/>
</dbReference>
<dbReference type="EMBL" id="CP015519">
    <property type="protein sequence ID" value="APG28357.1"/>
    <property type="molecule type" value="Genomic_DNA"/>
</dbReference>
<accession>A0A1L3GR09</accession>
<comment type="similarity">
    <text evidence="2">Belongs to the transketolase family.</text>
</comment>
<evidence type="ECO:0000256" key="3">
    <source>
        <dbReference type="ARBA" id="ARBA00023052"/>
    </source>
</evidence>
<dbReference type="FunFam" id="3.40.50.970:FF:000129">
    <property type="entry name" value="Transketolase"/>
    <property type="match status" value="1"/>
</dbReference>
<dbReference type="Gene3D" id="3.40.50.920">
    <property type="match status" value="1"/>
</dbReference>
<evidence type="ECO:0000313" key="6">
    <source>
        <dbReference type="Proteomes" id="UP000182517"/>
    </source>
</evidence>
<dbReference type="CDD" id="cd07033">
    <property type="entry name" value="TPP_PYR_DXS_TK_like"/>
    <property type="match status" value="1"/>
</dbReference>
<keyword evidence="3" id="KW-0786">Thiamine pyrophosphate</keyword>
<dbReference type="Pfam" id="PF02780">
    <property type="entry name" value="Transketolase_C"/>
    <property type="match status" value="1"/>
</dbReference>
<protein>
    <submittedName>
        <fullName evidence="5">Transketolase</fullName>
    </submittedName>
</protein>
<reference evidence="5 6" key="1">
    <citation type="journal article" date="2017" name="Genome Announc.">
        <title>Complete Genome Sequences of Two Acetylene-Fermenting Pelobacter acetylenicus Strains.</title>
        <authorList>
            <person name="Sutton J.M."/>
            <person name="Baesman S.M."/>
            <person name="Fierst J.L."/>
            <person name="Poret-Peterson A.T."/>
            <person name="Oremland R.S."/>
            <person name="Dunlap D.S."/>
            <person name="Akob D.M."/>
        </authorList>
    </citation>
    <scope>NUCLEOTIDE SEQUENCE [LARGE SCALE GENOMIC DNA]</scope>
    <source>
        <strain evidence="5 6">SFB93</strain>
    </source>
</reference>
<gene>
    <name evidence="5" type="ORF">A7E78_11150</name>
</gene>
<proteinExistence type="inferred from homology"/>
<dbReference type="KEGG" id="pef:A7E78_11150"/>
<name>A0A1L3GR09_9BACT</name>
<dbReference type="STRING" id="1842532.A7E78_11150"/>